<feature type="chain" id="PRO_5037011879" evidence="2">
    <location>
        <begin position="22"/>
        <end position="217"/>
    </location>
</feature>
<reference evidence="3" key="1">
    <citation type="submission" date="2019-04" db="EMBL/GenBank/DDBJ databases">
        <title>Evolution of Biomass-Degrading Anaerobic Consortia Revealed by Metagenomics.</title>
        <authorList>
            <person name="Peng X."/>
        </authorList>
    </citation>
    <scope>NUCLEOTIDE SEQUENCE</scope>
    <source>
        <strain evidence="3">SIG66</strain>
    </source>
</reference>
<feature type="compositionally biased region" description="Polar residues" evidence="1">
    <location>
        <begin position="58"/>
        <end position="68"/>
    </location>
</feature>
<dbReference type="EMBL" id="SUVG01000008">
    <property type="protein sequence ID" value="MBE6421774.1"/>
    <property type="molecule type" value="Genomic_DNA"/>
</dbReference>
<gene>
    <name evidence="3" type="ORF">E7027_06610</name>
</gene>
<feature type="compositionally biased region" description="Low complexity" evidence="1">
    <location>
        <begin position="133"/>
        <end position="144"/>
    </location>
</feature>
<organism evidence="3 4">
    <name type="scientific">Candidatus Avelusimicrobium gallicola</name>
    <dbReference type="NCBI Taxonomy" id="2562704"/>
    <lineage>
        <taxon>Bacteria</taxon>
        <taxon>Pseudomonadati</taxon>
        <taxon>Elusimicrobiota</taxon>
        <taxon>Elusimicrobia</taxon>
        <taxon>Elusimicrobiales</taxon>
        <taxon>Elusimicrobiaceae</taxon>
        <taxon>Candidatus Avelusimicrobium</taxon>
    </lineage>
</organism>
<evidence type="ECO:0000256" key="1">
    <source>
        <dbReference type="SAM" id="MobiDB-lite"/>
    </source>
</evidence>
<sequence length="217" mass="22528">MKFLMLLMSFFLVGGAVELQAYQAGTPNRPQFGAQRAESEDDGENSSVPGARSRVKTRTFSNYGSRQQWGKGVETKAVQTNPAAIVQKGEQTQTGATDKFSKSKPDAKADKAKDKLKSGKKAPKQEEKKDNAKGAADAAKAVQPAEAAMPAEMANVMQQMQGMQEMMKMMGGGAGAPAGGAKGGAAAGMPAGMNIPGMPDMSALMNAAAAGQQPAQK</sequence>
<evidence type="ECO:0000256" key="2">
    <source>
        <dbReference type="SAM" id="SignalP"/>
    </source>
</evidence>
<protein>
    <submittedName>
        <fullName evidence="3">Uncharacterized protein</fullName>
    </submittedName>
</protein>
<name>A0A928DT93_9BACT</name>
<evidence type="ECO:0000313" key="4">
    <source>
        <dbReference type="Proteomes" id="UP000725649"/>
    </source>
</evidence>
<feature type="region of interest" description="Disordered" evidence="1">
    <location>
        <begin position="27"/>
        <end position="144"/>
    </location>
</feature>
<dbReference type="Proteomes" id="UP000725649">
    <property type="component" value="Unassembled WGS sequence"/>
</dbReference>
<feature type="compositionally biased region" description="Basic and acidic residues" evidence="1">
    <location>
        <begin position="99"/>
        <end position="132"/>
    </location>
</feature>
<accession>A0A928DT93</accession>
<dbReference type="AlphaFoldDB" id="A0A928DT93"/>
<comment type="caution">
    <text evidence="3">The sequence shown here is derived from an EMBL/GenBank/DDBJ whole genome shotgun (WGS) entry which is preliminary data.</text>
</comment>
<feature type="signal peptide" evidence="2">
    <location>
        <begin position="1"/>
        <end position="21"/>
    </location>
</feature>
<evidence type="ECO:0000313" key="3">
    <source>
        <dbReference type="EMBL" id="MBE6421774.1"/>
    </source>
</evidence>
<proteinExistence type="predicted"/>
<keyword evidence="2" id="KW-0732">Signal</keyword>